<sequence>MNTTMHTGMEMNHTNVTDMVMSDENPFCSSGGSMHGLGMSSGGGMIMYMDGFRIALKGNQPCLNLFFPSWTLDTKGKFIGALIGILFLAIATEAVSHVRFLATNRLKGRGAIKRWTLTVLHGFQALLGYTLMLATMTFSVEMLLCVVLGLGIGYSLFYRDQDAHVTSNPCCEFIQSEADEKSGSMMLRNSMVAHEANQATAQRLIDGTLERTTEVEAAEDYEMDRGTEDEGEDV</sequence>
<feature type="transmembrane region" description="Helical" evidence="5">
    <location>
        <begin position="138"/>
        <end position="157"/>
    </location>
</feature>
<proteinExistence type="inferred from homology"/>
<comment type="similarity">
    <text evidence="5">Belongs to the copper transporter (Ctr) (TC 1.A.56) family. SLC31A subfamily.</text>
</comment>
<evidence type="ECO:0000256" key="1">
    <source>
        <dbReference type="ARBA" id="ARBA00004141"/>
    </source>
</evidence>
<accession>A0A7S1Y516</accession>
<dbReference type="AlphaFoldDB" id="A0A7S1Y516"/>
<keyword evidence="3 5" id="KW-1133">Transmembrane helix</keyword>
<keyword evidence="5" id="KW-0406">Ion transport</keyword>
<dbReference type="GO" id="GO:0005886">
    <property type="term" value="C:plasma membrane"/>
    <property type="evidence" value="ECO:0007669"/>
    <property type="project" value="TreeGrafter"/>
</dbReference>
<keyword evidence="5" id="KW-0186">Copper</keyword>
<name>A0A7S1Y516_9STRA</name>
<dbReference type="PANTHER" id="PTHR12483">
    <property type="entry name" value="SOLUTE CARRIER FAMILY 31 COPPER TRANSPORTERS"/>
    <property type="match status" value="1"/>
</dbReference>
<feature type="region of interest" description="Disordered" evidence="6">
    <location>
        <begin position="215"/>
        <end position="234"/>
    </location>
</feature>
<evidence type="ECO:0000256" key="6">
    <source>
        <dbReference type="SAM" id="MobiDB-lite"/>
    </source>
</evidence>
<dbReference type="GO" id="GO:0005375">
    <property type="term" value="F:copper ion transmembrane transporter activity"/>
    <property type="evidence" value="ECO:0007669"/>
    <property type="project" value="UniProtKB-UniRule"/>
</dbReference>
<dbReference type="Pfam" id="PF04145">
    <property type="entry name" value="Ctr"/>
    <property type="match status" value="2"/>
</dbReference>
<keyword evidence="5" id="KW-0187">Copper transport</keyword>
<evidence type="ECO:0000256" key="4">
    <source>
        <dbReference type="ARBA" id="ARBA00023136"/>
    </source>
</evidence>
<gene>
    <name evidence="7" type="ORF">GOCE00092_LOCUS6834</name>
</gene>
<keyword evidence="4 5" id="KW-0472">Membrane</keyword>
<evidence type="ECO:0000313" key="7">
    <source>
        <dbReference type="EMBL" id="CAD9277925.1"/>
    </source>
</evidence>
<dbReference type="InterPro" id="IPR007274">
    <property type="entry name" value="Cop_transporter"/>
</dbReference>
<dbReference type="EMBL" id="HBGK01013166">
    <property type="protein sequence ID" value="CAD9277925.1"/>
    <property type="molecule type" value="Transcribed_RNA"/>
</dbReference>
<keyword evidence="2 5" id="KW-0812">Transmembrane</keyword>
<evidence type="ECO:0000256" key="3">
    <source>
        <dbReference type="ARBA" id="ARBA00022989"/>
    </source>
</evidence>
<reference evidence="7" key="1">
    <citation type="submission" date="2021-01" db="EMBL/GenBank/DDBJ databases">
        <authorList>
            <person name="Corre E."/>
            <person name="Pelletier E."/>
            <person name="Niang G."/>
            <person name="Scheremetjew M."/>
            <person name="Finn R."/>
            <person name="Kale V."/>
            <person name="Holt S."/>
            <person name="Cochrane G."/>
            <person name="Meng A."/>
            <person name="Brown T."/>
            <person name="Cohen L."/>
        </authorList>
    </citation>
    <scope>NUCLEOTIDE SEQUENCE</scope>
    <source>
        <strain evidence="7">CCMP 410</strain>
    </source>
</reference>
<dbReference type="PANTHER" id="PTHR12483:SF27">
    <property type="entry name" value="COPPER TRANSPORT PROTEIN CTR1"/>
    <property type="match status" value="1"/>
</dbReference>
<keyword evidence="5" id="KW-0813">Transport</keyword>
<evidence type="ECO:0000256" key="5">
    <source>
        <dbReference type="RuleBase" id="RU367022"/>
    </source>
</evidence>
<organism evidence="7">
    <name type="scientific">Grammatophora oceanica</name>
    <dbReference type="NCBI Taxonomy" id="210454"/>
    <lineage>
        <taxon>Eukaryota</taxon>
        <taxon>Sar</taxon>
        <taxon>Stramenopiles</taxon>
        <taxon>Ochrophyta</taxon>
        <taxon>Bacillariophyta</taxon>
        <taxon>Fragilariophyceae</taxon>
        <taxon>Fragilariophycidae</taxon>
        <taxon>Rhabdonematales</taxon>
        <taxon>Grammatophoraceae</taxon>
        <taxon>Grammatophora</taxon>
    </lineage>
</organism>
<evidence type="ECO:0000256" key="2">
    <source>
        <dbReference type="ARBA" id="ARBA00022692"/>
    </source>
</evidence>
<comment type="subcellular location">
    <subcellularLocation>
        <location evidence="1 5">Membrane</location>
        <topology evidence="1 5">Multi-pass membrane protein</topology>
    </subcellularLocation>
</comment>
<protein>
    <recommendedName>
        <fullName evidence="5">Copper transport protein</fullName>
    </recommendedName>
</protein>
<feature type="transmembrane region" description="Helical" evidence="5">
    <location>
        <begin position="78"/>
        <end position="102"/>
    </location>
</feature>